<dbReference type="PANTHER" id="PTHR39555">
    <property type="entry name" value="FIMBRIAL ASSEMBLY PROTEIN PILO-LIKE PROTEIN-RELATED"/>
    <property type="match status" value="1"/>
</dbReference>
<proteinExistence type="predicted"/>
<organism evidence="2 3">
    <name type="scientific">Pseudomonas rhodesiae</name>
    <dbReference type="NCBI Taxonomy" id="76760"/>
    <lineage>
        <taxon>Bacteria</taxon>
        <taxon>Pseudomonadati</taxon>
        <taxon>Pseudomonadota</taxon>
        <taxon>Gammaproteobacteria</taxon>
        <taxon>Pseudomonadales</taxon>
        <taxon>Pseudomonadaceae</taxon>
        <taxon>Pseudomonas</taxon>
    </lineage>
</organism>
<dbReference type="AlphaFoldDB" id="A0AAE8L1C1"/>
<feature type="coiled-coil region" evidence="1">
    <location>
        <begin position="64"/>
        <end position="91"/>
    </location>
</feature>
<keyword evidence="1" id="KW-0175">Coiled coil</keyword>
<dbReference type="Pfam" id="PF04351">
    <property type="entry name" value="PilP"/>
    <property type="match status" value="1"/>
</dbReference>
<dbReference type="RefSeq" id="WP_034136582.1">
    <property type="nucleotide sequence ID" value="NZ_BAAAEG010000001.1"/>
</dbReference>
<keyword evidence="3" id="KW-1185">Reference proteome</keyword>
<evidence type="ECO:0000256" key="1">
    <source>
        <dbReference type="SAM" id="Coils"/>
    </source>
</evidence>
<accession>A0AAE8L1C1</accession>
<dbReference type="GO" id="GO:0043683">
    <property type="term" value="P:type IV pilus assembly"/>
    <property type="evidence" value="ECO:0007669"/>
    <property type="project" value="InterPro"/>
</dbReference>
<gene>
    <name evidence="2" type="ORF">SAMN04490209_4562</name>
</gene>
<dbReference type="EMBL" id="LT629801">
    <property type="protein sequence ID" value="SDV14612.1"/>
    <property type="molecule type" value="Genomic_DNA"/>
</dbReference>
<dbReference type="InterPro" id="IPR007446">
    <property type="entry name" value="PilP"/>
</dbReference>
<evidence type="ECO:0000313" key="2">
    <source>
        <dbReference type="EMBL" id="SDV14612.1"/>
    </source>
</evidence>
<dbReference type="PANTHER" id="PTHR39555:SF1">
    <property type="entry name" value="TYPE IV PILUS INNER MEMBRANE COMPONENT PILO"/>
    <property type="match status" value="1"/>
</dbReference>
<dbReference type="InterPro" id="IPR014717">
    <property type="entry name" value="Transl_elong_EF1B/ribsomal_bS6"/>
</dbReference>
<dbReference type="Proteomes" id="UP000182085">
    <property type="component" value="Chromosome I"/>
</dbReference>
<reference evidence="2 3" key="1">
    <citation type="submission" date="2016-10" db="EMBL/GenBank/DDBJ databases">
        <authorList>
            <person name="Varghese N."/>
            <person name="Submissions S."/>
        </authorList>
    </citation>
    <scope>NUCLEOTIDE SEQUENCE [LARGE SCALE GENOMIC DNA]</scope>
    <source>
        <strain evidence="2 3">BS2777</strain>
    </source>
</reference>
<dbReference type="Gene3D" id="3.30.70.60">
    <property type="match status" value="1"/>
</dbReference>
<dbReference type="Gene3D" id="2.30.30.830">
    <property type="match status" value="1"/>
</dbReference>
<dbReference type="GO" id="GO:0043107">
    <property type="term" value="P:type IV pilus-dependent motility"/>
    <property type="evidence" value="ECO:0007669"/>
    <property type="project" value="InterPro"/>
</dbReference>
<dbReference type="Pfam" id="PF04350">
    <property type="entry name" value="PilO"/>
    <property type="match status" value="1"/>
</dbReference>
<name>A0AAE8L1C1_9PSED</name>
<sequence length="326" mass="36078">MSRPRLEFSAFSHRAAKWPLPGKVLLGCALGGLVLAMGELMQLGPARARLQQAQVQEMALQRQLAESAVLASELEERARQLQLKQAQVEGLLRQLPGGPQMPGMLEDIARLALANGLVIESVLPQDEQLRPLYAEQPVQIGLTGAYHDLASFVSALADLSRFTTVHEMRLQADGRLLRLDLQARIYRRVLPSSVRDEAEPSPLRNPRFIYRAAGLRDPFQPLSLQVEHVAGRRAPGPDPMRPRGLLEGLALDQFEMVGTLSRGAQTFALLRVASTVHRLAVGDYLGPDYGRVTAIHDNHIELVELFPDKQGAWLERPRTLVLNVNS</sequence>
<protein>
    <submittedName>
        <fullName evidence="2">Type IV pilus assembly protein PilO</fullName>
    </submittedName>
</protein>
<evidence type="ECO:0000313" key="3">
    <source>
        <dbReference type="Proteomes" id="UP000182085"/>
    </source>
</evidence>
<dbReference type="InterPro" id="IPR007445">
    <property type="entry name" value="PilO"/>
</dbReference>